<evidence type="ECO:0000259" key="8">
    <source>
        <dbReference type="Pfam" id="PF00345"/>
    </source>
</evidence>
<organism evidence="10 11">
    <name type="scientific">Salmonella enterica subsp. enterica serovar Urbana str. R8-2977</name>
    <dbReference type="NCBI Taxonomy" id="913084"/>
    <lineage>
        <taxon>Bacteria</taxon>
        <taxon>Pseudomonadati</taxon>
        <taxon>Pseudomonadota</taxon>
        <taxon>Gammaproteobacteria</taxon>
        <taxon>Enterobacterales</taxon>
        <taxon>Enterobacteriaceae</taxon>
        <taxon>Salmonella</taxon>
    </lineage>
</organism>
<dbReference type="InterPro" id="IPR008962">
    <property type="entry name" value="PapD-like_sf"/>
</dbReference>
<keyword evidence="3" id="KW-0732">Signal</keyword>
<evidence type="ECO:0000256" key="2">
    <source>
        <dbReference type="ARBA" id="ARBA00007399"/>
    </source>
</evidence>
<dbReference type="SUPFAM" id="SSF49584">
    <property type="entry name" value="Periplasmic chaperone C-domain"/>
    <property type="match status" value="1"/>
</dbReference>
<dbReference type="GO" id="GO:0071555">
    <property type="term" value="P:cell wall organization"/>
    <property type="evidence" value="ECO:0007669"/>
    <property type="project" value="InterPro"/>
</dbReference>
<evidence type="ECO:0000259" key="9">
    <source>
        <dbReference type="Pfam" id="PF02753"/>
    </source>
</evidence>
<dbReference type="InterPro" id="IPR001829">
    <property type="entry name" value="Pili_assmbl_chaperone_bac"/>
</dbReference>
<dbReference type="Pfam" id="PF02753">
    <property type="entry name" value="PapD_C"/>
    <property type="match status" value="1"/>
</dbReference>
<evidence type="ECO:0000256" key="5">
    <source>
        <dbReference type="ARBA" id="ARBA00023186"/>
    </source>
</evidence>
<dbReference type="Gene3D" id="2.60.40.10">
    <property type="entry name" value="Immunoglobulins"/>
    <property type="match status" value="2"/>
</dbReference>
<dbReference type="InterPro" id="IPR018046">
    <property type="entry name" value="Pili_assmbl_chaperone_CS"/>
</dbReference>
<evidence type="ECO:0000313" key="11">
    <source>
        <dbReference type="Proteomes" id="UP000004776"/>
    </source>
</evidence>
<reference evidence="10 11" key="1">
    <citation type="journal article" date="2011" name="BMC Genomics">
        <title>Genome sequencing reveals diversification of virulence factor content and possible host adaptation in distinct subpopulations of Salmonella enterica.</title>
        <authorList>
            <person name="den Bakker H.C."/>
            <person name="Moreno Switt A.I."/>
            <person name="Govoni G."/>
            <person name="Cummings C.A."/>
            <person name="Ranieri M.L."/>
            <person name="Degoricija L."/>
            <person name="Hoelzer K."/>
            <person name="Rodriguez-Rivera L.D."/>
            <person name="Brown S."/>
            <person name="Bolchacova E."/>
            <person name="Furtado M.R."/>
            <person name="Wiedmann M."/>
        </authorList>
    </citation>
    <scope>NUCLEOTIDE SEQUENCE [LARGE SCALE GENOMIC DNA]</scope>
    <source>
        <strain evidence="10 11">R8-2977</strain>
    </source>
</reference>
<proteinExistence type="inferred from homology"/>
<dbReference type="InterPro" id="IPR013783">
    <property type="entry name" value="Ig-like_fold"/>
</dbReference>
<dbReference type="Pfam" id="PF00345">
    <property type="entry name" value="PapD_N"/>
    <property type="match status" value="1"/>
</dbReference>
<evidence type="ECO:0000256" key="3">
    <source>
        <dbReference type="ARBA" id="ARBA00022729"/>
    </source>
</evidence>
<comment type="subcellular location">
    <subcellularLocation>
        <location evidence="1 7">Periplasm</location>
    </subcellularLocation>
</comment>
<dbReference type="GO" id="GO:0030288">
    <property type="term" value="C:outer membrane-bounded periplasmic space"/>
    <property type="evidence" value="ECO:0007669"/>
    <property type="project" value="InterPro"/>
</dbReference>
<keyword evidence="4" id="KW-0574">Periplasm</keyword>
<dbReference type="InterPro" id="IPR050643">
    <property type="entry name" value="Periplasmic_pilus_chap"/>
</dbReference>
<accession>G5S5I8</accession>
<dbReference type="AlphaFoldDB" id="G5S5I8"/>
<gene>
    <name evidence="10" type="ORF">LTSEURB_6797</name>
</gene>
<keyword evidence="5 7" id="KW-0143">Chaperone</keyword>
<feature type="domain" description="Pili assembly chaperone N-terminal" evidence="8">
    <location>
        <begin position="58"/>
        <end position="190"/>
    </location>
</feature>
<evidence type="ECO:0000256" key="7">
    <source>
        <dbReference type="RuleBase" id="RU003918"/>
    </source>
</evidence>
<protein>
    <submittedName>
        <fullName evidence="10">Periplasmic fimbrial chaperone protein</fullName>
    </submittedName>
</protein>
<dbReference type="PRINTS" id="PR00969">
    <property type="entry name" value="CHAPERONPILI"/>
</dbReference>
<dbReference type="PROSITE" id="PS00635">
    <property type="entry name" value="PILI_CHAPERONE"/>
    <property type="match status" value="1"/>
</dbReference>
<dbReference type="PATRIC" id="fig|913084.3.peg.5059"/>
<dbReference type="EMBL" id="AFCW01002493">
    <property type="protein sequence ID" value="EHC95702.1"/>
    <property type="molecule type" value="Genomic_DNA"/>
</dbReference>
<sequence length="276" mass="31247">MLKLKKKIPLIFISLRTYTRGASICFLLLLVASLVLFFFPNFGYAIENKIETKTQRFSIKLGETRLVYNALSPGETLTVINQQNYPILVQALAFSEDMKNKAPFVVTPPLFRLDGQQQSRLRIVRTGGDFAKDRESLQWLCVKALPPKADDVWAIEQNGKHVIKEKSSLNLNIQLSINSCIKLLVRPESINNPPSDLSQSLSWYRQGNQIKAMNNSPFYINLSSLNIGGKKISNVHYVSPFSSYIFNFPSMDNGKVNWTAINDYGGESKVYQSEIQ</sequence>
<evidence type="ECO:0000256" key="6">
    <source>
        <dbReference type="ARBA" id="ARBA00023319"/>
    </source>
</evidence>
<dbReference type="SUPFAM" id="SSF49354">
    <property type="entry name" value="PapD-like"/>
    <property type="match status" value="1"/>
</dbReference>
<evidence type="ECO:0000313" key="10">
    <source>
        <dbReference type="EMBL" id="EHC95702.1"/>
    </source>
</evidence>
<dbReference type="PANTHER" id="PTHR30251">
    <property type="entry name" value="PILUS ASSEMBLY CHAPERONE"/>
    <property type="match status" value="1"/>
</dbReference>
<comment type="caution">
    <text evidence="10">The sequence shown here is derived from an EMBL/GenBank/DDBJ whole genome shotgun (WGS) entry which is preliminary data.</text>
</comment>
<dbReference type="InterPro" id="IPR016147">
    <property type="entry name" value="Pili_assmbl_chaperone_N"/>
</dbReference>
<name>G5S5I8_SALET</name>
<keyword evidence="6" id="KW-0393">Immunoglobulin domain</keyword>
<dbReference type="InterPro" id="IPR036316">
    <property type="entry name" value="Pili_assmbl_chap_C_dom_sf"/>
</dbReference>
<dbReference type="InterPro" id="IPR016148">
    <property type="entry name" value="Pili_assmbl_chaperone_C"/>
</dbReference>
<feature type="domain" description="Pili assembly chaperone C-terminal" evidence="9">
    <location>
        <begin position="214"/>
        <end position="268"/>
    </location>
</feature>
<dbReference type="Proteomes" id="UP000004776">
    <property type="component" value="Unassembled WGS sequence"/>
</dbReference>
<evidence type="ECO:0000256" key="4">
    <source>
        <dbReference type="ARBA" id="ARBA00022764"/>
    </source>
</evidence>
<dbReference type="PANTHER" id="PTHR30251:SF9">
    <property type="entry name" value="CHAPERONE PROTEIN CAF1M"/>
    <property type="match status" value="1"/>
</dbReference>
<evidence type="ECO:0000256" key="1">
    <source>
        <dbReference type="ARBA" id="ARBA00004418"/>
    </source>
</evidence>
<comment type="similarity">
    <text evidence="2 7">Belongs to the periplasmic pilus chaperone family.</text>
</comment>